<dbReference type="InterPro" id="IPR020258">
    <property type="entry name" value="Uncharacterised_YbeF"/>
</dbReference>
<organism evidence="2 3">
    <name type="scientific">Shouchella lonarensis</name>
    <dbReference type="NCBI Taxonomy" id="1464122"/>
    <lineage>
        <taxon>Bacteria</taxon>
        <taxon>Bacillati</taxon>
        <taxon>Bacillota</taxon>
        <taxon>Bacilli</taxon>
        <taxon>Bacillales</taxon>
        <taxon>Bacillaceae</taxon>
        <taxon>Shouchella</taxon>
    </lineage>
</organism>
<feature type="transmembrane region" description="Helical" evidence="1">
    <location>
        <begin position="31"/>
        <end position="48"/>
    </location>
</feature>
<reference evidence="3" key="1">
    <citation type="submission" date="2016-09" db="EMBL/GenBank/DDBJ databases">
        <authorList>
            <person name="Varghese N."/>
            <person name="Submissions S."/>
        </authorList>
    </citation>
    <scope>NUCLEOTIDE SEQUENCE [LARGE SCALE GENOMIC DNA]</scope>
    <source>
        <strain evidence="3">25nlg</strain>
    </source>
</reference>
<keyword evidence="1" id="KW-1133">Transmembrane helix</keyword>
<feature type="transmembrane region" description="Helical" evidence="1">
    <location>
        <begin position="7"/>
        <end position="25"/>
    </location>
</feature>
<sequence>MRRVGGMLLLVSFIMLMSVMVHYPFAGGEMTMVLLLFPMLIVIISIVVTLLLNYWYVMPVVTCMMFTFYMFTVFNTTFLIWVVIYTLLSLVASVLPWMFVRARKSK</sequence>
<dbReference type="STRING" id="1464122.SAMN05421737_11323"/>
<accession>A0A1G6NP60</accession>
<keyword evidence="1" id="KW-0472">Membrane</keyword>
<evidence type="ECO:0008006" key="4">
    <source>
        <dbReference type="Google" id="ProtNLM"/>
    </source>
</evidence>
<evidence type="ECO:0000313" key="3">
    <source>
        <dbReference type="Proteomes" id="UP000242662"/>
    </source>
</evidence>
<dbReference type="Proteomes" id="UP000242662">
    <property type="component" value="Unassembled WGS sequence"/>
</dbReference>
<dbReference type="RefSeq" id="WP_245701273.1">
    <property type="nucleotide sequence ID" value="NZ_FMYM01000013.1"/>
</dbReference>
<name>A0A1G6NP60_9BACI</name>
<protein>
    <recommendedName>
        <fullName evidence="4">DUF2651 domain-containing protein</fullName>
    </recommendedName>
</protein>
<keyword evidence="3" id="KW-1185">Reference proteome</keyword>
<evidence type="ECO:0000313" key="2">
    <source>
        <dbReference type="EMBL" id="SDC69441.1"/>
    </source>
</evidence>
<proteinExistence type="predicted"/>
<dbReference type="EMBL" id="FMYM01000013">
    <property type="protein sequence ID" value="SDC69441.1"/>
    <property type="molecule type" value="Genomic_DNA"/>
</dbReference>
<evidence type="ECO:0000256" key="1">
    <source>
        <dbReference type="SAM" id="Phobius"/>
    </source>
</evidence>
<feature type="transmembrane region" description="Helical" evidence="1">
    <location>
        <begin position="55"/>
        <end position="72"/>
    </location>
</feature>
<dbReference type="Pfam" id="PF10852">
    <property type="entry name" value="DUF2651"/>
    <property type="match status" value="1"/>
</dbReference>
<keyword evidence="1" id="KW-0812">Transmembrane</keyword>
<gene>
    <name evidence="2" type="ORF">SAMN05421737_11323</name>
</gene>
<dbReference type="AlphaFoldDB" id="A0A1G6NP60"/>
<feature type="transmembrane region" description="Helical" evidence="1">
    <location>
        <begin position="78"/>
        <end position="100"/>
    </location>
</feature>